<dbReference type="EMBL" id="OU892278">
    <property type="protein sequence ID" value="CAG9765206.1"/>
    <property type="molecule type" value="Genomic_DNA"/>
</dbReference>
<dbReference type="Proteomes" id="UP001152799">
    <property type="component" value="Chromosome 2"/>
</dbReference>
<reference evidence="1" key="1">
    <citation type="submission" date="2022-01" db="EMBL/GenBank/DDBJ databases">
        <authorList>
            <person name="King R."/>
        </authorList>
    </citation>
    <scope>NUCLEOTIDE SEQUENCE</scope>
</reference>
<keyword evidence="2" id="KW-1185">Reference proteome</keyword>
<dbReference type="OrthoDB" id="6783847at2759"/>
<sequence>MTEAKIVKEGNAPHSYQVQLHTGNVVTRNRSNIYKASPRQKFEVVGSGSDSQRTDEKEQNLIELTANNTGQSIKLKETINQNLDRSSLGFDHQTGVLPKVGISRSGRIIKKPEFYRVYVS</sequence>
<organism evidence="1 2">
    <name type="scientific">Ceutorhynchus assimilis</name>
    <name type="common">cabbage seed weevil</name>
    <dbReference type="NCBI Taxonomy" id="467358"/>
    <lineage>
        <taxon>Eukaryota</taxon>
        <taxon>Metazoa</taxon>
        <taxon>Ecdysozoa</taxon>
        <taxon>Arthropoda</taxon>
        <taxon>Hexapoda</taxon>
        <taxon>Insecta</taxon>
        <taxon>Pterygota</taxon>
        <taxon>Neoptera</taxon>
        <taxon>Endopterygota</taxon>
        <taxon>Coleoptera</taxon>
        <taxon>Polyphaga</taxon>
        <taxon>Cucujiformia</taxon>
        <taxon>Curculionidae</taxon>
        <taxon>Ceutorhynchinae</taxon>
        <taxon>Ceutorhynchus</taxon>
    </lineage>
</organism>
<evidence type="ECO:0000313" key="1">
    <source>
        <dbReference type="EMBL" id="CAG9765206.1"/>
    </source>
</evidence>
<proteinExistence type="predicted"/>
<gene>
    <name evidence="1" type="ORF">CEUTPL_LOCUS5821</name>
</gene>
<dbReference type="AlphaFoldDB" id="A0A9N9QNG3"/>
<protein>
    <submittedName>
        <fullName evidence="1">Uncharacterized protein</fullName>
    </submittedName>
</protein>
<evidence type="ECO:0000313" key="2">
    <source>
        <dbReference type="Proteomes" id="UP001152799"/>
    </source>
</evidence>
<accession>A0A9N9QNG3</accession>
<name>A0A9N9QNG3_9CUCU</name>